<dbReference type="GO" id="GO:0005737">
    <property type="term" value="C:cytoplasm"/>
    <property type="evidence" value="ECO:0007669"/>
    <property type="project" value="TreeGrafter"/>
</dbReference>
<dbReference type="PANTHER" id="PTHR21083:SF0">
    <property type="entry name" value="DYNEIN AXONEMAL ASSEMBLY FACTOR 6"/>
    <property type="match status" value="1"/>
</dbReference>
<dbReference type="GO" id="GO:0051087">
    <property type="term" value="F:protein-folding chaperone binding"/>
    <property type="evidence" value="ECO:0007669"/>
    <property type="project" value="InterPro"/>
</dbReference>
<proteinExistence type="inferred from homology"/>
<reference evidence="3" key="2">
    <citation type="submission" date="2025-09" db="UniProtKB">
        <authorList>
            <consortium name="Ensembl"/>
        </authorList>
    </citation>
    <scope>IDENTIFICATION</scope>
</reference>
<evidence type="ECO:0000256" key="1">
    <source>
        <dbReference type="ARBA" id="ARBA00008511"/>
    </source>
</evidence>
<sequence length="174" mass="19673">MESLGVSSLQNLQALSALLNSDQERKGEDWEVKQCWIASGSTSNSKYIWSEEEVAEGSQFDDLSDPRPQPEYEVIMKQSVGTEDVFLGLSGKDPSSMSCEALLVKIKLPDTKLTDVVLDVKETFLDLRTPKYKLGLHLPHPVHSQEGKAQFFSDREELEVSLQMNRPLDFINRR</sequence>
<dbReference type="PANTHER" id="PTHR21083">
    <property type="entry name" value="TWISTER"/>
    <property type="match status" value="1"/>
</dbReference>
<evidence type="ECO:0000313" key="4">
    <source>
        <dbReference type="Proteomes" id="UP000261520"/>
    </source>
</evidence>
<dbReference type="Pfam" id="PF18201">
    <property type="entry name" value="PIH1_CS"/>
    <property type="match status" value="1"/>
</dbReference>
<organism evidence="3 4">
    <name type="scientific">Periophthalmus magnuspinnatus</name>
    <dbReference type="NCBI Taxonomy" id="409849"/>
    <lineage>
        <taxon>Eukaryota</taxon>
        <taxon>Metazoa</taxon>
        <taxon>Chordata</taxon>
        <taxon>Craniata</taxon>
        <taxon>Vertebrata</taxon>
        <taxon>Euteleostomi</taxon>
        <taxon>Actinopterygii</taxon>
        <taxon>Neopterygii</taxon>
        <taxon>Teleostei</taxon>
        <taxon>Neoteleostei</taxon>
        <taxon>Acanthomorphata</taxon>
        <taxon>Gobiaria</taxon>
        <taxon>Gobiiformes</taxon>
        <taxon>Gobioidei</taxon>
        <taxon>Gobiidae</taxon>
        <taxon>Oxudercinae</taxon>
        <taxon>Periophthalmus</taxon>
    </lineage>
</organism>
<dbReference type="Ensembl" id="ENSPMGT00000028684.1">
    <property type="protein sequence ID" value="ENSPMGP00000026927.1"/>
    <property type="gene ID" value="ENSPMGG00000021737.1"/>
</dbReference>
<evidence type="ECO:0000259" key="2">
    <source>
        <dbReference type="Pfam" id="PF18201"/>
    </source>
</evidence>
<dbReference type="GO" id="GO:0045505">
    <property type="term" value="F:dynein intermediate chain binding"/>
    <property type="evidence" value="ECO:0007669"/>
    <property type="project" value="TreeGrafter"/>
</dbReference>
<dbReference type="InterPro" id="IPR026697">
    <property type="entry name" value="DNAAF6"/>
</dbReference>
<dbReference type="InterPro" id="IPR041442">
    <property type="entry name" value="PIH1D1/2/3_CS-like"/>
</dbReference>
<accession>A0A3B4BB03</accession>
<comment type="similarity">
    <text evidence="1">Belongs to the PIH1 family.</text>
</comment>
<reference evidence="3" key="1">
    <citation type="submission" date="2025-08" db="UniProtKB">
        <authorList>
            <consortium name="Ensembl"/>
        </authorList>
    </citation>
    <scope>IDENTIFICATION</scope>
</reference>
<dbReference type="STRING" id="409849.ENSPMGP00000026927"/>
<dbReference type="GO" id="GO:0030317">
    <property type="term" value="P:flagellated sperm motility"/>
    <property type="evidence" value="ECO:0007669"/>
    <property type="project" value="TreeGrafter"/>
</dbReference>
<name>A0A3B4BB03_9GOBI</name>
<feature type="domain" description="PIH1D1/2/3 CS-like" evidence="2">
    <location>
        <begin position="69"/>
        <end position="163"/>
    </location>
</feature>
<evidence type="ECO:0000313" key="3">
    <source>
        <dbReference type="Ensembl" id="ENSPMGP00000026927.1"/>
    </source>
</evidence>
<keyword evidence="4" id="KW-1185">Reference proteome</keyword>
<dbReference type="GO" id="GO:0070286">
    <property type="term" value="P:axonemal dynein complex assembly"/>
    <property type="evidence" value="ECO:0007669"/>
    <property type="project" value="InterPro"/>
</dbReference>
<dbReference type="AlphaFoldDB" id="A0A3B4BB03"/>
<dbReference type="Proteomes" id="UP000261520">
    <property type="component" value="Unplaced"/>
</dbReference>
<protein>
    <recommendedName>
        <fullName evidence="2">PIH1D1/2/3 CS-like domain-containing protein</fullName>
    </recommendedName>
</protein>